<dbReference type="EMBL" id="CP108140">
    <property type="protein sequence ID" value="WTP91054.1"/>
    <property type="molecule type" value="Genomic_DNA"/>
</dbReference>
<proteinExistence type="predicted"/>
<dbReference type="AlphaFoldDB" id="A0AAU1I858"/>
<sequence length="175" mass="18635">MADLDEPIHVVAPDPAWGDQGRTLVHDISAALRGLPVDVAHIGSTAVPGLEAKPVIDVQVGCPAGRIEVAVARIERLGFEWLGEAGVPGRQYLRRRSGLPANVHVVGRQGRLWADNLLFRDYLITHPDAVARYAAAKREAARRAPTLLAYSDLKAQIVAEIMGAARGAADGGRAS</sequence>
<reference evidence="1" key="1">
    <citation type="submission" date="2022-10" db="EMBL/GenBank/DDBJ databases">
        <title>The complete genomes of actinobacterial strains from the NBC collection.</title>
        <authorList>
            <person name="Joergensen T.S."/>
            <person name="Alvarez Arevalo M."/>
            <person name="Sterndorff E.B."/>
            <person name="Faurdal D."/>
            <person name="Vuksanovic O."/>
            <person name="Mourched A.-S."/>
            <person name="Charusanti P."/>
            <person name="Shaw S."/>
            <person name="Blin K."/>
            <person name="Weber T."/>
        </authorList>
    </citation>
    <scope>NUCLEOTIDE SEQUENCE</scope>
    <source>
        <strain evidence="1">NBC 00180</strain>
    </source>
</reference>
<accession>A0AAU1I858</accession>
<protein>
    <submittedName>
        <fullName evidence="1">GrpB family protein</fullName>
    </submittedName>
</protein>
<dbReference type="PANTHER" id="PTHR34822">
    <property type="entry name" value="GRPB DOMAIN PROTEIN (AFU_ORTHOLOGUE AFUA_1G01530)"/>
    <property type="match status" value="1"/>
</dbReference>
<dbReference type="Gene3D" id="3.30.460.10">
    <property type="entry name" value="Beta Polymerase, domain 2"/>
    <property type="match status" value="1"/>
</dbReference>
<dbReference type="PANTHER" id="PTHR34822:SF1">
    <property type="entry name" value="GRPB FAMILY PROTEIN"/>
    <property type="match status" value="1"/>
</dbReference>
<dbReference type="Pfam" id="PF04229">
    <property type="entry name" value="GrpB"/>
    <property type="match status" value="1"/>
</dbReference>
<dbReference type="SUPFAM" id="SSF81301">
    <property type="entry name" value="Nucleotidyltransferase"/>
    <property type="match status" value="1"/>
</dbReference>
<name>A0AAU1I858_9ACTN</name>
<evidence type="ECO:0000313" key="1">
    <source>
        <dbReference type="EMBL" id="WTP91054.1"/>
    </source>
</evidence>
<dbReference type="InterPro" id="IPR007344">
    <property type="entry name" value="GrpB/CoaE"/>
</dbReference>
<dbReference type="InterPro" id="IPR043519">
    <property type="entry name" value="NT_sf"/>
</dbReference>
<organism evidence="1">
    <name type="scientific">Streptomyces sp. NBC_00180</name>
    <dbReference type="NCBI Taxonomy" id="2903632"/>
    <lineage>
        <taxon>Bacteria</taxon>
        <taxon>Bacillati</taxon>
        <taxon>Actinomycetota</taxon>
        <taxon>Actinomycetes</taxon>
        <taxon>Kitasatosporales</taxon>
        <taxon>Streptomycetaceae</taxon>
        <taxon>Streptomyces</taxon>
    </lineage>
</organism>
<gene>
    <name evidence="1" type="ORF">OG477_39460</name>
</gene>